<keyword evidence="5" id="KW-0560">Oxidoreductase</keyword>
<name>A0ABP9K6U5_9NOCA</name>
<dbReference type="Pfam" id="PF00441">
    <property type="entry name" value="Acyl-CoA_dh_1"/>
    <property type="match status" value="1"/>
</dbReference>
<dbReference type="InterPro" id="IPR037069">
    <property type="entry name" value="AcylCoA_DH/ox_N_sf"/>
</dbReference>
<dbReference type="Pfam" id="PF02771">
    <property type="entry name" value="Acyl-CoA_dh_N"/>
    <property type="match status" value="1"/>
</dbReference>
<evidence type="ECO:0000256" key="4">
    <source>
        <dbReference type="ARBA" id="ARBA00022827"/>
    </source>
</evidence>
<dbReference type="Proteomes" id="UP001500603">
    <property type="component" value="Unassembled WGS sequence"/>
</dbReference>
<evidence type="ECO:0000256" key="5">
    <source>
        <dbReference type="ARBA" id="ARBA00023002"/>
    </source>
</evidence>
<evidence type="ECO:0000313" key="9">
    <source>
        <dbReference type="Proteomes" id="UP001500603"/>
    </source>
</evidence>
<evidence type="ECO:0000256" key="1">
    <source>
        <dbReference type="ARBA" id="ARBA00001974"/>
    </source>
</evidence>
<comment type="caution">
    <text evidence="8">The sequence shown here is derived from an EMBL/GenBank/DDBJ whole genome shotgun (WGS) entry which is preliminary data.</text>
</comment>
<evidence type="ECO:0000313" key="8">
    <source>
        <dbReference type="EMBL" id="GAA5051143.1"/>
    </source>
</evidence>
<comment type="similarity">
    <text evidence="2">Belongs to the acyl-CoA dehydrogenase family.</text>
</comment>
<feature type="domain" description="Acyl-CoA dehydrogenase/oxidase C-terminal" evidence="6">
    <location>
        <begin position="225"/>
        <end position="364"/>
    </location>
</feature>
<dbReference type="Gene3D" id="1.20.140.10">
    <property type="entry name" value="Butyryl-CoA Dehydrogenase, subunit A, domain 3"/>
    <property type="match status" value="1"/>
</dbReference>
<comment type="cofactor">
    <cofactor evidence="1">
        <name>FAD</name>
        <dbReference type="ChEBI" id="CHEBI:57692"/>
    </cofactor>
</comment>
<dbReference type="Gene3D" id="2.40.110.10">
    <property type="entry name" value="Butyryl-CoA Dehydrogenase, subunit A, domain 2"/>
    <property type="match status" value="1"/>
</dbReference>
<keyword evidence="4" id="KW-0274">FAD</keyword>
<dbReference type="InterPro" id="IPR036250">
    <property type="entry name" value="AcylCo_DH-like_C"/>
</dbReference>
<evidence type="ECO:0000259" key="7">
    <source>
        <dbReference type="Pfam" id="PF02771"/>
    </source>
</evidence>
<feature type="domain" description="Acyl-CoA dehydrogenase/oxidase N-terminal" evidence="7">
    <location>
        <begin position="7"/>
        <end position="83"/>
    </location>
</feature>
<evidence type="ECO:0000256" key="3">
    <source>
        <dbReference type="ARBA" id="ARBA00022630"/>
    </source>
</evidence>
<accession>A0ABP9K6U5</accession>
<keyword evidence="9" id="KW-1185">Reference proteome</keyword>
<sequence>MNLEPNNEQRLLAQSVESVLAHHYVPGFRAEAVESELGWSAQTFQALAELGVTGLTIAEADGGVGAGAAEVYVVLEQLGRKAAAEPLLDGVFLPAWLLCALGGARLSPSALAEGEHTFALAHAEPGRDWDLAPTTTASTQGESAAVSGVKSPVAHADHAQHYLVTAVDEHGEFALYAVDAAAAGIARVDGRTTDWTHASQLTFTDAPATLLATGAEARQAFAVSIAKARIAIAAEAVGVMESGLAQVVEYLRSRKQFGVTLSMFQALVHRAADLYAEIELARSTALWATAKVAEFDGGAQVDLSAIADDAFVFVAGVARGAAEEIIQLHGGIGMTYESDVSHLAARLTAITQSFGGIAAAQRRAVTAPSALSTPEATAA</sequence>
<reference evidence="9" key="1">
    <citation type="journal article" date="2019" name="Int. J. Syst. Evol. Microbiol.">
        <title>The Global Catalogue of Microorganisms (GCM) 10K type strain sequencing project: providing services to taxonomists for standard genome sequencing and annotation.</title>
        <authorList>
            <consortium name="The Broad Institute Genomics Platform"/>
            <consortium name="The Broad Institute Genome Sequencing Center for Infectious Disease"/>
            <person name="Wu L."/>
            <person name="Ma J."/>
        </authorList>
    </citation>
    <scope>NUCLEOTIDE SEQUENCE [LARGE SCALE GENOMIC DNA]</scope>
    <source>
        <strain evidence="9">JCM 18298</strain>
    </source>
</reference>
<evidence type="ECO:0000256" key="2">
    <source>
        <dbReference type="ARBA" id="ARBA00009347"/>
    </source>
</evidence>
<protein>
    <submittedName>
        <fullName evidence="8">Acyl-CoA dehydrogenase family protein</fullName>
    </submittedName>
</protein>
<dbReference type="Gene3D" id="1.10.540.10">
    <property type="entry name" value="Acyl-CoA dehydrogenase/oxidase, N-terminal domain"/>
    <property type="match status" value="1"/>
</dbReference>
<dbReference type="InterPro" id="IPR046373">
    <property type="entry name" value="Acyl-CoA_Oxase/DH_mid-dom_sf"/>
</dbReference>
<dbReference type="EMBL" id="BAABJM010000002">
    <property type="protein sequence ID" value="GAA5051143.1"/>
    <property type="molecule type" value="Genomic_DNA"/>
</dbReference>
<dbReference type="PANTHER" id="PTHR43884:SF20">
    <property type="entry name" value="ACYL-COA DEHYDROGENASE FADE28"/>
    <property type="match status" value="1"/>
</dbReference>
<dbReference type="SUPFAM" id="SSF56645">
    <property type="entry name" value="Acyl-CoA dehydrogenase NM domain-like"/>
    <property type="match status" value="1"/>
</dbReference>
<dbReference type="InterPro" id="IPR013786">
    <property type="entry name" value="AcylCoA_DH/ox_N"/>
</dbReference>
<keyword evidence="3" id="KW-0285">Flavoprotein</keyword>
<dbReference type="SUPFAM" id="SSF47203">
    <property type="entry name" value="Acyl-CoA dehydrogenase C-terminal domain-like"/>
    <property type="match status" value="1"/>
</dbReference>
<dbReference type="RefSeq" id="WP_345495167.1">
    <property type="nucleotide sequence ID" value="NZ_BAABJM010000002.1"/>
</dbReference>
<proteinExistence type="inferred from homology"/>
<dbReference type="PANTHER" id="PTHR43884">
    <property type="entry name" value="ACYL-COA DEHYDROGENASE"/>
    <property type="match status" value="1"/>
</dbReference>
<evidence type="ECO:0000259" key="6">
    <source>
        <dbReference type="Pfam" id="PF00441"/>
    </source>
</evidence>
<dbReference type="InterPro" id="IPR009075">
    <property type="entry name" value="AcylCo_DH/oxidase_C"/>
</dbReference>
<dbReference type="InterPro" id="IPR009100">
    <property type="entry name" value="AcylCoA_DH/oxidase_NM_dom_sf"/>
</dbReference>
<organism evidence="8 9">
    <name type="scientific">Nocardia callitridis</name>
    <dbReference type="NCBI Taxonomy" id="648753"/>
    <lineage>
        <taxon>Bacteria</taxon>
        <taxon>Bacillati</taxon>
        <taxon>Actinomycetota</taxon>
        <taxon>Actinomycetes</taxon>
        <taxon>Mycobacteriales</taxon>
        <taxon>Nocardiaceae</taxon>
        <taxon>Nocardia</taxon>
    </lineage>
</organism>
<gene>
    <name evidence="8" type="ORF">GCM10023318_22170</name>
</gene>